<evidence type="ECO:0000256" key="1">
    <source>
        <dbReference type="ARBA" id="ARBA00008853"/>
    </source>
</evidence>
<comment type="caution">
    <text evidence="3">The sequence shown here is derived from an EMBL/GenBank/DDBJ whole genome shotgun (WGS) entry which is preliminary data.</text>
</comment>
<comment type="similarity">
    <text evidence="1">Belongs to the SMP-30/CGR1 family.</text>
</comment>
<dbReference type="InterPro" id="IPR005511">
    <property type="entry name" value="SMP-30"/>
</dbReference>
<evidence type="ECO:0000259" key="2">
    <source>
        <dbReference type="Pfam" id="PF08450"/>
    </source>
</evidence>
<dbReference type="Pfam" id="PF08450">
    <property type="entry name" value="SGL"/>
    <property type="match status" value="2"/>
</dbReference>
<gene>
    <name evidence="3" type="ORF">ANN_12427</name>
</gene>
<name>A0ABQ8TJ08_PERAM</name>
<keyword evidence="4" id="KW-1185">Reference proteome</keyword>
<dbReference type="PANTHER" id="PTHR10907:SF47">
    <property type="entry name" value="REGUCALCIN"/>
    <property type="match status" value="1"/>
</dbReference>
<dbReference type="PRINTS" id="PR01790">
    <property type="entry name" value="SMP30FAMILY"/>
</dbReference>
<protein>
    <recommendedName>
        <fullName evidence="2">SMP-30/Gluconolactonase/LRE-like region domain-containing protein</fullName>
    </recommendedName>
</protein>
<organism evidence="3 4">
    <name type="scientific">Periplaneta americana</name>
    <name type="common">American cockroach</name>
    <name type="synonym">Blatta americana</name>
    <dbReference type="NCBI Taxonomy" id="6978"/>
    <lineage>
        <taxon>Eukaryota</taxon>
        <taxon>Metazoa</taxon>
        <taxon>Ecdysozoa</taxon>
        <taxon>Arthropoda</taxon>
        <taxon>Hexapoda</taxon>
        <taxon>Insecta</taxon>
        <taxon>Pterygota</taxon>
        <taxon>Neoptera</taxon>
        <taxon>Polyneoptera</taxon>
        <taxon>Dictyoptera</taxon>
        <taxon>Blattodea</taxon>
        <taxon>Blattoidea</taxon>
        <taxon>Blattidae</taxon>
        <taxon>Blattinae</taxon>
        <taxon>Periplaneta</taxon>
    </lineage>
</organism>
<dbReference type="Gene3D" id="2.120.10.30">
    <property type="entry name" value="TolB, C-terminal domain"/>
    <property type="match status" value="2"/>
</dbReference>
<accession>A0ABQ8TJ08</accession>
<dbReference type="InterPro" id="IPR011042">
    <property type="entry name" value="6-blade_b-propeller_TolB-like"/>
</dbReference>
<dbReference type="Proteomes" id="UP001148838">
    <property type="component" value="Unassembled WGS sequence"/>
</dbReference>
<evidence type="ECO:0000313" key="3">
    <source>
        <dbReference type="EMBL" id="KAJ4445742.1"/>
    </source>
</evidence>
<sequence>MASVKVESLTPPMILGEGPHWDQEAAVLYFVDLHGSTLNKYDPATGKHTSTKKFDERCVGFSIPIQGQENKFAVGVGRDLAIITWNGENGGPQNIETILTIETDPDQSGNRFNDAKADPNGRLWAGSMGAMIKPGEFERECGSLYSISKERNVVTHVTKISLTVCIIIAANRRSLFDFETHGISGFPDGMTIDSADNLWVACFSGGQVICINSKSGHLIRRVNIPAPNVTSLAFGGPELDELYVTTASKNMTQEQLKKYPSAGALFKVTGLGVKGMPGTAVQL</sequence>
<dbReference type="SUPFAM" id="SSF63829">
    <property type="entry name" value="Calcium-dependent phosphotriesterase"/>
    <property type="match status" value="1"/>
</dbReference>
<dbReference type="PANTHER" id="PTHR10907">
    <property type="entry name" value="REGUCALCIN"/>
    <property type="match status" value="1"/>
</dbReference>
<dbReference type="EMBL" id="JAJSOF020000009">
    <property type="protein sequence ID" value="KAJ4445742.1"/>
    <property type="molecule type" value="Genomic_DNA"/>
</dbReference>
<evidence type="ECO:0000313" key="4">
    <source>
        <dbReference type="Proteomes" id="UP001148838"/>
    </source>
</evidence>
<reference evidence="3 4" key="1">
    <citation type="journal article" date="2022" name="Allergy">
        <title>Genome assembly and annotation of Periplaneta americana reveal a comprehensive cockroach allergen profile.</title>
        <authorList>
            <person name="Wang L."/>
            <person name="Xiong Q."/>
            <person name="Saelim N."/>
            <person name="Wang L."/>
            <person name="Nong W."/>
            <person name="Wan A.T."/>
            <person name="Shi M."/>
            <person name="Liu X."/>
            <person name="Cao Q."/>
            <person name="Hui J.H.L."/>
            <person name="Sookrung N."/>
            <person name="Leung T.F."/>
            <person name="Tungtrongchitr A."/>
            <person name="Tsui S.K.W."/>
        </authorList>
    </citation>
    <scope>NUCLEOTIDE SEQUENCE [LARGE SCALE GENOMIC DNA]</scope>
    <source>
        <strain evidence="3">PWHHKU_190912</strain>
    </source>
</reference>
<feature type="domain" description="SMP-30/Gluconolactonase/LRE-like region" evidence="2">
    <location>
        <begin position="15"/>
        <end position="160"/>
    </location>
</feature>
<dbReference type="InterPro" id="IPR013658">
    <property type="entry name" value="SGL"/>
</dbReference>
<proteinExistence type="inferred from homology"/>
<feature type="domain" description="SMP-30/Gluconolactonase/LRE-like region" evidence="2">
    <location>
        <begin position="170"/>
        <end position="247"/>
    </location>
</feature>